<dbReference type="PANTHER" id="PTHR36690:SF1">
    <property type="entry name" value="PROTEIN FAM237B"/>
    <property type="match status" value="1"/>
</dbReference>
<feature type="signal peptide" evidence="1">
    <location>
        <begin position="1"/>
        <end position="24"/>
    </location>
</feature>
<dbReference type="Ensembl" id="ENSSRHT00000050847.1">
    <property type="protein sequence ID" value="ENSSRHP00000049444.1"/>
    <property type="gene ID" value="ENSSRHG00000024904.1"/>
</dbReference>
<organism evidence="2 3">
    <name type="scientific">Sinocyclocheilus rhinocerous</name>
    <dbReference type="NCBI Taxonomy" id="307959"/>
    <lineage>
        <taxon>Eukaryota</taxon>
        <taxon>Metazoa</taxon>
        <taxon>Chordata</taxon>
        <taxon>Craniata</taxon>
        <taxon>Vertebrata</taxon>
        <taxon>Euteleostomi</taxon>
        <taxon>Actinopterygii</taxon>
        <taxon>Neopterygii</taxon>
        <taxon>Teleostei</taxon>
        <taxon>Ostariophysi</taxon>
        <taxon>Cypriniformes</taxon>
        <taxon>Cyprinidae</taxon>
        <taxon>Cyprininae</taxon>
        <taxon>Sinocyclocheilus</taxon>
    </lineage>
</organism>
<dbReference type="AlphaFoldDB" id="A0A673JH10"/>
<name>A0A673JH10_9TELE</name>
<keyword evidence="3" id="KW-1185">Reference proteome</keyword>
<protein>
    <recommendedName>
        <fullName evidence="4">Family with sequence similarity 237 member B</fullName>
    </recommendedName>
</protein>
<accession>A0A673JH10</accession>
<dbReference type="PANTHER" id="PTHR36690">
    <property type="entry name" value="PROTEIN FAM237A"/>
    <property type="match status" value="1"/>
</dbReference>
<reference evidence="2" key="1">
    <citation type="submission" date="2025-08" db="UniProtKB">
        <authorList>
            <consortium name="Ensembl"/>
        </authorList>
    </citation>
    <scope>IDENTIFICATION</scope>
</reference>
<evidence type="ECO:0000256" key="1">
    <source>
        <dbReference type="SAM" id="SignalP"/>
    </source>
</evidence>
<feature type="chain" id="PRO_5025429575" description="Family with sequence similarity 237 member B" evidence="1">
    <location>
        <begin position="25"/>
        <end position="198"/>
    </location>
</feature>
<dbReference type="InterPro" id="IPR040439">
    <property type="entry name" value="FAM237A/B"/>
</dbReference>
<evidence type="ECO:0008006" key="4">
    <source>
        <dbReference type="Google" id="ProtNLM"/>
    </source>
</evidence>
<reference evidence="2" key="2">
    <citation type="submission" date="2025-09" db="UniProtKB">
        <authorList>
            <consortium name="Ensembl"/>
        </authorList>
    </citation>
    <scope>IDENTIFICATION</scope>
</reference>
<proteinExistence type="predicted"/>
<dbReference type="Proteomes" id="UP000472270">
    <property type="component" value="Unassembled WGS sequence"/>
</dbReference>
<evidence type="ECO:0000313" key="2">
    <source>
        <dbReference type="Ensembl" id="ENSSRHP00000049444.1"/>
    </source>
</evidence>
<sequence>MGFLDGQWWRLLLVCVLMLATASSYTISNLEMLNPEGTGGGKAPGQLGEINRECWDASSLAVIQARKLRVADVVAGLWDFMTYLSGSNQPKHQDMFMELAQVFWERYVDCVLARAHGLGRRASASRQEIIKVLTYHSEGMKIYSFMLQRCQTKYKGKICIQIYIFLRMCCLYLCICKMSNTLEMSFLIKNTVTFYMEK</sequence>
<evidence type="ECO:0000313" key="3">
    <source>
        <dbReference type="Proteomes" id="UP000472270"/>
    </source>
</evidence>
<keyword evidence="1" id="KW-0732">Signal</keyword>